<reference evidence="1 2" key="1">
    <citation type="submission" date="2019-06" db="EMBL/GenBank/DDBJ databases">
        <title>A chromosomal-level reference genome of Carpinus fangiana (Coryloideae, Betulaceae).</title>
        <authorList>
            <person name="Yang X."/>
            <person name="Wang Z."/>
            <person name="Zhang L."/>
            <person name="Hao G."/>
            <person name="Liu J."/>
            <person name="Yang Y."/>
        </authorList>
    </citation>
    <scope>NUCLEOTIDE SEQUENCE [LARGE SCALE GENOMIC DNA]</scope>
    <source>
        <strain evidence="1">Cfa_2016G</strain>
        <tissue evidence="1">Leaf</tissue>
    </source>
</reference>
<proteinExistence type="predicted"/>
<evidence type="ECO:0000313" key="1">
    <source>
        <dbReference type="EMBL" id="KAE8098388.1"/>
    </source>
</evidence>
<accession>A0A5N6RGG4</accession>
<dbReference type="Proteomes" id="UP000327013">
    <property type="component" value="Chromosome 7"/>
</dbReference>
<protein>
    <submittedName>
        <fullName evidence="1">Uncharacterized protein</fullName>
    </submittedName>
</protein>
<evidence type="ECO:0000313" key="2">
    <source>
        <dbReference type="Proteomes" id="UP000327013"/>
    </source>
</evidence>
<gene>
    <name evidence="1" type="ORF">FH972_016457</name>
</gene>
<sequence>MLISTKDVGEIAPAPLHATWPEAQSVVAQVNLPKPSVEHPVWPLNRPFHGVGVASDVDAPDASSNPVFDN</sequence>
<organism evidence="1 2">
    <name type="scientific">Carpinus fangiana</name>
    <dbReference type="NCBI Taxonomy" id="176857"/>
    <lineage>
        <taxon>Eukaryota</taxon>
        <taxon>Viridiplantae</taxon>
        <taxon>Streptophyta</taxon>
        <taxon>Embryophyta</taxon>
        <taxon>Tracheophyta</taxon>
        <taxon>Spermatophyta</taxon>
        <taxon>Magnoliopsida</taxon>
        <taxon>eudicotyledons</taxon>
        <taxon>Gunneridae</taxon>
        <taxon>Pentapetalae</taxon>
        <taxon>rosids</taxon>
        <taxon>fabids</taxon>
        <taxon>Fagales</taxon>
        <taxon>Betulaceae</taxon>
        <taxon>Carpinus</taxon>
    </lineage>
</organism>
<dbReference type="EMBL" id="CM017327">
    <property type="protein sequence ID" value="KAE8098388.1"/>
    <property type="molecule type" value="Genomic_DNA"/>
</dbReference>
<dbReference type="AlphaFoldDB" id="A0A5N6RGG4"/>
<dbReference type="OrthoDB" id="1817786at2759"/>
<keyword evidence="2" id="KW-1185">Reference proteome</keyword>
<name>A0A5N6RGG4_9ROSI</name>